<dbReference type="Gene3D" id="3.40.470.10">
    <property type="entry name" value="Uracil-DNA glycosylase-like domain"/>
    <property type="match status" value="1"/>
</dbReference>
<keyword evidence="11" id="KW-0234">DNA repair</keyword>
<dbReference type="EC" id="3.2.2.27" evidence="3"/>
<dbReference type="GO" id="GO:0051539">
    <property type="term" value="F:4 iron, 4 sulfur cluster binding"/>
    <property type="evidence" value="ECO:0007669"/>
    <property type="project" value="UniProtKB-KW"/>
</dbReference>
<comment type="catalytic activity">
    <reaction evidence="1">
        <text>Hydrolyzes single-stranded DNA or mismatched double-stranded DNA and polynucleotides, releasing free uracil.</text>
        <dbReference type="EC" id="3.2.2.27"/>
    </reaction>
</comment>
<keyword evidence="8" id="KW-0378">Hydrolase</keyword>
<evidence type="ECO:0000256" key="8">
    <source>
        <dbReference type="ARBA" id="ARBA00022801"/>
    </source>
</evidence>
<keyword evidence="5" id="KW-0004">4Fe-4S</keyword>
<evidence type="ECO:0000259" key="12">
    <source>
        <dbReference type="SMART" id="SM00986"/>
    </source>
</evidence>
<reference evidence="13 14" key="1">
    <citation type="journal article" date="2016" name="Nat. Commun.">
        <title>Thousands of microbial genomes shed light on interconnected biogeochemical processes in an aquifer system.</title>
        <authorList>
            <person name="Anantharaman K."/>
            <person name="Brown C.T."/>
            <person name="Hug L.A."/>
            <person name="Sharon I."/>
            <person name="Castelle C.J."/>
            <person name="Probst A.J."/>
            <person name="Thomas B.C."/>
            <person name="Singh A."/>
            <person name="Wilkins M.J."/>
            <person name="Karaoz U."/>
            <person name="Brodie E.L."/>
            <person name="Williams K.H."/>
            <person name="Hubbard S.S."/>
            <person name="Banfield J.F."/>
        </authorList>
    </citation>
    <scope>NUCLEOTIDE SEQUENCE [LARGE SCALE GENOMIC DNA]</scope>
</reference>
<dbReference type="GO" id="GO:0046872">
    <property type="term" value="F:metal ion binding"/>
    <property type="evidence" value="ECO:0007669"/>
    <property type="project" value="UniProtKB-KW"/>
</dbReference>
<keyword evidence="6" id="KW-0479">Metal-binding</keyword>
<keyword evidence="7" id="KW-0227">DNA damage</keyword>
<dbReference type="InterPro" id="IPR005122">
    <property type="entry name" value="Uracil-DNA_glycosylase-like"/>
</dbReference>
<evidence type="ECO:0000256" key="1">
    <source>
        <dbReference type="ARBA" id="ARBA00001400"/>
    </source>
</evidence>
<gene>
    <name evidence="13" type="ORF">A3A03_03250</name>
</gene>
<dbReference type="SMART" id="SM00987">
    <property type="entry name" value="UreE_C"/>
    <property type="match status" value="1"/>
</dbReference>
<dbReference type="STRING" id="1801773.A3A03_03250"/>
<evidence type="ECO:0000313" key="13">
    <source>
        <dbReference type="EMBL" id="OGI94259.1"/>
    </source>
</evidence>
<dbReference type="PANTHER" id="PTHR33693:SF1">
    <property type="entry name" value="TYPE-4 URACIL-DNA GLYCOSYLASE"/>
    <property type="match status" value="1"/>
</dbReference>
<dbReference type="InterPro" id="IPR051536">
    <property type="entry name" value="UDG_Type-4/5"/>
</dbReference>
<dbReference type="GO" id="GO:0004844">
    <property type="term" value="F:uracil DNA N-glycosylase activity"/>
    <property type="evidence" value="ECO:0007669"/>
    <property type="project" value="UniProtKB-EC"/>
</dbReference>
<dbReference type="EMBL" id="MFUX01000029">
    <property type="protein sequence ID" value="OGI94259.1"/>
    <property type="molecule type" value="Genomic_DNA"/>
</dbReference>
<organism evidence="13 14">
    <name type="scientific">Candidatus Nomurabacteria bacterium RIFCSPLOWO2_01_FULL_40_18</name>
    <dbReference type="NCBI Taxonomy" id="1801773"/>
    <lineage>
        <taxon>Bacteria</taxon>
        <taxon>Candidatus Nomuraibacteriota</taxon>
    </lineage>
</organism>
<keyword evidence="9" id="KW-0408">Iron</keyword>
<feature type="domain" description="Uracil-DNA glycosylase-like" evidence="12">
    <location>
        <begin position="31"/>
        <end position="181"/>
    </location>
</feature>
<evidence type="ECO:0000256" key="6">
    <source>
        <dbReference type="ARBA" id="ARBA00022723"/>
    </source>
</evidence>
<evidence type="ECO:0000256" key="4">
    <source>
        <dbReference type="ARBA" id="ARBA00019403"/>
    </source>
</evidence>
<comment type="caution">
    <text evidence="13">The sequence shown here is derived from an EMBL/GenBank/DDBJ whole genome shotgun (WGS) entry which is preliminary data.</text>
</comment>
<dbReference type="Pfam" id="PF03167">
    <property type="entry name" value="UDG"/>
    <property type="match status" value="1"/>
</dbReference>
<dbReference type="GO" id="GO:0006281">
    <property type="term" value="P:DNA repair"/>
    <property type="evidence" value="ECO:0007669"/>
    <property type="project" value="UniProtKB-KW"/>
</dbReference>
<evidence type="ECO:0000256" key="10">
    <source>
        <dbReference type="ARBA" id="ARBA00023014"/>
    </source>
</evidence>
<dbReference type="SUPFAM" id="SSF52141">
    <property type="entry name" value="Uracil-DNA glycosylase-like"/>
    <property type="match status" value="1"/>
</dbReference>
<sequence>MSKKEELEKLHKKWMQECQCELKKTATQAVPGAGSPDAEIVFIGEAPGKKEDELGRPFVGAAGKFLDEMLAVINLKREDIYITNIVKYRPPNNRDPLPEEKSECREWLLEELKIISPKLIIFLGRHAMNNFFPDLQISKAHGKLLIKTFKGMATKYFFPLYHPAAALYDSSMRQVLIEDFKKIPMVLKKI</sequence>
<dbReference type="Proteomes" id="UP000176629">
    <property type="component" value="Unassembled WGS sequence"/>
</dbReference>
<keyword evidence="10" id="KW-0411">Iron-sulfur</keyword>
<dbReference type="InterPro" id="IPR005273">
    <property type="entry name" value="Ura-DNA_glyco_family4"/>
</dbReference>
<evidence type="ECO:0000313" key="14">
    <source>
        <dbReference type="Proteomes" id="UP000176629"/>
    </source>
</evidence>
<dbReference type="CDD" id="cd10030">
    <property type="entry name" value="UDG-F4_TTUDGA_SPO1dp_like"/>
    <property type="match status" value="1"/>
</dbReference>
<dbReference type="SMART" id="SM00986">
    <property type="entry name" value="UDG"/>
    <property type="match status" value="1"/>
</dbReference>
<evidence type="ECO:0000256" key="9">
    <source>
        <dbReference type="ARBA" id="ARBA00023004"/>
    </source>
</evidence>
<dbReference type="AlphaFoldDB" id="A0A1F6XJB5"/>
<dbReference type="NCBIfam" id="TIGR00758">
    <property type="entry name" value="UDG_fam4"/>
    <property type="match status" value="1"/>
</dbReference>
<evidence type="ECO:0000256" key="2">
    <source>
        <dbReference type="ARBA" id="ARBA00006521"/>
    </source>
</evidence>
<accession>A0A1F6XJB5</accession>
<dbReference type="InterPro" id="IPR036895">
    <property type="entry name" value="Uracil-DNA_glycosylase-like_sf"/>
</dbReference>
<evidence type="ECO:0000256" key="3">
    <source>
        <dbReference type="ARBA" id="ARBA00012030"/>
    </source>
</evidence>
<dbReference type="PANTHER" id="PTHR33693">
    <property type="entry name" value="TYPE-5 URACIL-DNA GLYCOSYLASE"/>
    <property type="match status" value="1"/>
</dbReference>
<evidence type="ECO:0000256" key="11">
    <source>
        <dbReference type="ARBA" id="ARBA00023204"/>
    </source>
</evidence>
<name>A0A1F6XJB5_9BACT</name>
<evidence type="ECO:0000256" key="7">
    <source>
        <dbReference type="ARBA" id="ARBA00022763"/>
    </source>
</evidence>
<protein>
    <recommendedName>
        <fullName evidence="4">Type-4 uracil-DNA glycosylase</fullName>
        <ecNumber evidence="3">3.2.2.27</ecNumber>
    </recommendedName>
</protein>
<proteinExistence type="inferred from homology"/>
<comment type="similarity">
    <text evidence="2">Belongs to the uracil-DNA glycosylase (UDG) superfamily. Type 4 (UDGa) family.</text>
</comment>
<evidence type="ECO:0000256" key="5">
    <source>
        <dbReference type="ARBA" id="ARBA00022485"/>
    </source>
</evidence>